<accession>A0A9W9CTU8</accession>
<dbReference type="AlphaFoldDB" id="A0A9W9CTU8"/>
<dbReference type="EMBL" id="JAPEVB010000005">
    <property type="protein sequence ID" value="KAJ4387990.1"/>
    <property type="molecule type" value="Genomic_DNA"/>
</dbReference>
<reference evidence="2" key="1">
    <citation type="submission" date="2022-10" db="EMBL/GenBank/DDBJ databases">
        <title>Tapping the CABI collections for fungal endophytes: first genome assemblies for Collariella, Neodidymelliopsis, Ascochyta clinopodiicola, Didymella pomorum, Didymosphaeria variabile, Neocosmospora piperis and Neocucurbitaria cava.</title>
        <authorList>
            <person name="Hill R."/>
        </authorList>
    </citation>
    <scope>NUCLEOTIDE SEQUENCE</scope>
    <source>
        <strain evidence="2">IMI 355082</strain>
    </source>
</reference>
<name>A0A9W9CTU8_9PEZI</name>
<sequence length="77" mass="8798">MSRHRRGGWAGAGTWPFMTYGQQFGADWREQTMDIGFGQRRGRAHDLCSRSNHSDGLDQPLSLETHPWPRRAGRLGM</sequence>
<feature type="region of interest" description="Disordered" evidence="1">
    <location>
        <begin position="46"/>
        <end position="77"/>
    </location>
</feature>
<evidence type="ECO:0000256" key="1">
    <source>
        <dbReference type="SAM" id="MobiDB-lite"/>
    </source>
</evidence>
<keyword evidence="3" id="KW-1185">Reference proteome</keyword>
<evidence type="ECO:0000313" key="3">
    <source>
        <dbReference type="Proteomes" id="UP001140453"/>
    </source>
</evidence>
<protein>
    <submittedName>
        <fullName evidence="2">Uncharacterized protein</fullName>
    </submittedName>
</protein>
<dbReference type="Proteomes" id="UP001140453">
    <property type="component" value="Unassembled WGS sequence"/>
</dbReference>
<proteinExistence type="predicted"/>
<evidence type="ECO:0000313" key="2">
    <source>
        <dbReference type="EMBL" id="KAJ4387990.1"/>
    </source>
</evidence>
<organism evidence="2 3">
    <name type="scientific">Gnomoniopsis smithogilvyi</name>
    <dbReference type="NCBI Taxonomy" id="1191159"/>
    <lineage>
        <taxon>Eukaryota</taxon>
        <taxon>Fungi</taxon>
        <taxon>Dikarya</taxon>
        <taxon>Ascomycota</taxon>
        <taxon>Pezizomycotina</taxon>
        <taxon>Sordariomycetes</taxon>
        <taxon>Sordariomycetidae</taxon>
        <taxon>Diaporthales</taxon>
        <taxon>Gnomoniaceae</taxon>
        <taxon>Gnomoniopsis</taxon>
    </lineage>
</organism>
<gene>
    <name evidence="2" type="ORF">N0V93_008593</name>
</gene>
<feature type="compositionally biased region" description="Basic residues" evidence="1">
    <location>
        <begin position="68"/>
        <end position="77"/>
    </location>
</feature>
<comment type="caution">
    <text evidence="2">The sequence shown here is derived from an EMBL/GenBank/DDBJ whole genome shotgun (WGS) entry which is preliminary data.</text>
</comment>
<feature type="compositionally biased region" description="Basic and acidic residues" evidence="1">
    <location>
        <begin position="46"/>
        <end position="56"/>
    </location>
</feature>